<feature type="domain" description="Glycine zipper-like" evidence="2">
    <location>
        <begin position="37"/>
        <end position="76"/>
    </location>
</feature>
<feature type="transmembrane region" description="Helical" evidence="1">
    <location>
        <begin position="34"/>
        <end position="54"/>
    </location>
</feature>
<comment type="caution">
    <text evidence="3">The sequence shown here is derived from an EMBL/GenBank/DDBJ whole genome shotgun (WGS) entry which is preliminary data.</text>
</comment>
<gene>
    <name evidence="3" type="ORF">GCM10023151_19020</name>
</gene>
<proteinExistence type="predicted"/>
<name>A0ABP8IMU0_9GAMM</name>
<keyword evidence="4" id="KW-1185">Reference proteome</keyword>
<evidence type="ECO:0000313" key="4">
    <source>
        <dbReference type="Proteomes" id="UP001501011"/>
    </source>
</evidence>
<evidence type="ECO:0000256" key="1">
    <source>
        <dbReference type="SAM" id="Phobius"/>
    </source>
</evidence>
<organism evidence="3 4">
    <name type="scientific">Kangiella marina</name>
    <dbReference type="NCBI Taxonomy" id="1079178"/>
    <lineage>
        <taxon>Bacteria</taxon>
        <taxon>Pseudomonadati</taxon>
        <taxon>Pseudomonadota</taxon>
        <taxon>Gammaproteobacteria</taxon>
        <taxon>Kangiellales</taxon>
        <taxon>Kangiellaceae</taxon>
        <taxon>Kangiella</taxon>
    </lineage>
</organism>
<accession>A0ABP8IMU0</accession>
<evidence type="ECO:0000313" key="3">
    <source>
        <dbReference type="EMBL" id="GAA4363648.1"/>
    </source>
</evidence>
<dbReference type="Pfam" id="PF26273">
    <property type="entry name" value="Gly_zipper"/>
    <property type="match status" value="1"/>
</dbReference>
<keyword evidence="1" id="KW-1133">Transmembrane helix</keyword>
<keyword evidence="1" id="KW-0812">Transmembrane</keyword>
<reference evidence="4" key="1">
    <citation type="journal article" date="2019" name="Int. J. Syst. Evol. Microbiol.">
        <title>The Global Catalogue of Microorganisms (GCM) 10K type strain sequencing project: providing services to taxonomists for standard genome sequencing and annotation.</title>
        <authorList>
            <consortium name="The Broad Institute Genomics Platform"/>
            <consortium name="The Broad Institute Genome Sequencing Center for Infectious Disease"/>
            <person name="Wu L."/>
            <person name="Ma J."/>
        </authorList>
    </citation>
    <scope>NUCLEOTIDE SEQUENCE [LARGE SCALE GENOMIC DNA]</scope>
    <source>
        <strain evidence="4">JCM 17728</strain>
    </source>
</reference>
<dbReference type="Proteomes" id="UP001501011">
    <property type="component" value="Unassembled WGS sequence"/>
</dbReference>
<feature type="transmembrane region" description="Helical" evidence="1">
    <location>
        <begin position="60"/>
        <end position="79"/>
    </location>
</feature>
<evidence type="ECO:0000259" key="2">
    <source>
        <dbReference type="Pfam" id="PF26273"/>
    </source>
</evidence>
<dbReference type="EMBL" id="BAABFV010000002">
    <property type="protein sequence ID" value="GAA4363648.1"/>
    <property type="molecule type" value="Genomic_DNA"/>
</dbReference>
<protein>
    <recommendedName>
        <fullName evidence="2">Glycine zipper-like domain-containing protein</fullName>
    </recommendedName>
</protein>
<dbReference type="InterPro" id="IPR058598">
    <property type="entry name" value="Gly_zipper-like_dom"/>
</dbReference>
<keyword evidence="1" id="KW-0472">Membrane</keyword>
<sequence length="89" mass="9373">MCVDFLLQRSIIGSNNHELTVYTMNNKQPEGNHGTTYVGAYIAIGVGIGAALGVAMSNMMLGMGIGVAIGLIMGIGTEIKKRKSSNKDQ</sequence>